<reference evidence="2" key="1">
    <citation type="submission" date="2016-10" db="EMBL/GenBank/DDBJ databases">
        <authorList>
            <person name="Varghese N."/>
        </authorList>
    </citation>
    <scope>NUCLEOTIDE SEQUENCE</scope>
</reference>
<feature type="compositionally biased region" description="Basic and acidic residues" evidence="1">
    <location>
        <begin position="43"/>
        <end position="59"/>
    </location>
</feature>
<dbReference type="EMBL" id="KY052848">
    <property type="protein sequence ID" value="ASF00649.1"/>
    <property type="molecule type" value="Genomic_DNA"/>
</dbReference>
<evidence type="ECO:0000313" key="2">
    <source>
        <dbReference type="EMBL" id="ASF00649.1"/>
    </source>
</evidence>
<feature type="region of interest" description="Disordered" evidence="1">
    <location>
        <begin position="43"/>
        <end position="69"/>
    </location>
</feature>
<protein>
    <submittedName>
        <fullName evidence="2">Uncharacterized protein</fullName>
    </submittedName>
</protein>
<proteinExistence type="predicted"/>
<reference evidence="2" key="2">
    <citation type="journal article" date="2017" name="Nat. Commun.">
        <title>Single-virus genomics reveals hidden cosmopolitan and abundant viruses.</title>
        <authorList>
            <person name="Martinez-Hernandez F."/>
            <person name="Fornas O."/>
            <person name="Lluesma Gomez M."/>
            <person name="Bolduc B."/>
            <person name="de la Cruz Pena M.J."/>
            <person name="Martinez J.M."/>
            <person name="Anton J."/>
            <person name="Gasol J.M."/>
            <person name="Rosselli R."/>
            <person name="Rodriguez-Valera F."/>
            <person name="Sullivan M.B."/>
            <person name="Acinas S.G."/>
            <person name="Martinez-Garcia M."/>
        </authorList>
    </citation>
    <scope>NUCLEOTIDE SEQUENCE</scope>
</reference>
<organism evidence="2">
    <name type="scientific">uncultured virus</name>
    <dbReference type="NCBI Taxonomy" id="340016"/>
    <lineage>
        <taxon>Viruses</taxon>
        <taxon>environmental samples</taxon>
    </lineage>
</organism>
<accession>A0A218MMY8</accession>
<name>A0A218MMY8_9VIRU</name>
<evidence type="ECO:0000256" key="1">
    <source>
        <dbReference type="SAM" id="MobiDB-lite"/>
    </source>
</evidence>
<sequence>MGFIQLKLPKRLRLKLPNTSSLRKAREEYRQWLKERGLDKLKPRKTTGDFKFDPGEERTGVPLGNKIPVSGGKKREQLFYSGKRKLIGIATMHKSNQVPVFADDDDEKGRKAATEITMMKGNK</sequence>